<keyword evidence="2" id="KW-1133">Transmembrane helix</keyword>
<dbReference type="Proteomes" id="UP001201812">
    <property type="component" value="Unassembled WGS sequence"/>
</dbReference>
<proteinExistence type="predicted"/>
<evidence type="ECO:0000256" key="2">
    <source>
        <dbReference type="SAM" id="Phobius"/>
    </source>
</evidence>
<dbReference type="EMBL" id="JAKKPZ010000058">
    <property type="protein sequence ID" value="KAI1705288.1"/>
    <property type="molecule type" value="Genomic_DNA"/>
</dbReference>
<keyword evidence="4" id="KW-1185">Reference proteome</keyword>
<keyword evidence="2" id="KW-0812">Transmembrane</keyword>
<sequence>MNRSPIDTPPAIEQSIYPMQAYTFHRSEYFFFLILVCTMTTSLANISPFYHRTKPLRLMDMILAPNSLGKYIGHMLTAVRGISHVNGFQNLLTRSIQQSLERQAKKTEHRETQQNTVTKPATVKPSRRRYDHNCFFNPVNCVNLPRKLSHLKASAIKM</sequence>
<gene>
    <name evidence="3" type="ORF">DdX_13759</name>
</gene>
<feature type="compositionally biased region" description="Basic and acidic residues" evidence="1">
    <location>
        <begin position="102"/>
        <end position="112"/>
    </location>
</feature>
<evidence type="ECO:0000313" key="4">
    <source>
        <dbReference type="Proteomes" id="UP001201812"/>
    </source>
</evidence>
<keyword evidence="2" id="KW-0472">Membrane</keyword>
<accession>A0AAD4MVY6</accession>
<organism evidence="3 4">
    <name type="scientific">Ditylenchus destructor</name>
    <dbReference type="NCBI Taxonomy" id="166010"/>
    <lineage>
        <taxon>Eukaryota</taxon>
        <taxon>Metazoa</taxon>
        <taxon>Ecdysozoa</taxon>
        <taxon>Nematoda</taxon>
        <taxon>Chromadorea</taxon>
        <taxon>Rhabditida</taxon>
        <taxon>Tylenchina</taxon>
        <taxon>Tylenchomorpha</taxon>
        <taxon>Sphaerularioidea</taxon>
        <taxon>Anguinidae</taxon>
        <taxon>Anguininae</taxon>
        <taxon>Ditylenchus</taxon>
    </lineage>
</organism>
<evidence type="ECO:0000256" key="1">
    <source>
        <dbReference type="SAM" id="MobiDB-lite"/>
    </source>
</evidence>
<reference evidence="3" key="1">
    <citation type="submission" date="2022-01" db="EMBL/GenBank/DDBJ databases">
        <title>Genome Sequence Resource for Two Populations of Ditylenchus destructor, the Migratory Endoparasitic Phytonematode.</title>
        <authorList>
            <person name="Zhang H."/>
            <person name="Lin R."/>
            <person name="Xie B."/>
        </authorList>
    </citation>
    <scope>NUCLEOTIDE SEQUENCE</scope>
    <source>
        <strain evidence="3">BazhouSP</strain>
    </source>
</reference>
<evidence type="ECO:0000313" key="3">
    <source>
        <dbReference type="EMBL" id="KAI1705288.1"/>
    </source>
</evidence>
<protein>
    <submittedName>
        <fullName evidence="3">Uncharacterized protein</fullName>
    </submittedName>
</protein>
<feature type="transmembrane region" description="Helical" evidence="2">
    <location>
        <begin position="29"/>
        <end position="50"/>
    </location>
</feature>
<dbReference type="AlphaFoldDB" id="A0AAD4MVY6"/>
<feature type="region of interest" description="Disordered" evidence="1">
    <location>
        <begin position="99"/>
        <end position="124"/>
    </location>
</feature>
<comment type="caution">
    <text evidence="3">The sequence shown here is derived from an EMBL/GenBank/DDBJ whole genome shotgun (WGS) entry which is preliminary data.</text>
</comment>
<name>A0AAD4MVY6_9BILA</name>